<comment type="caution">
    <text evidence="10">The sequence shown here is derived from an EMBL/GenBank/DDBJ whole genome shotgun (WGS) entry which is preliminary data.</text>
</comment>
<evidence type="ECO:0000313" key="11">
    <source>
        <dbReference type="Proteomes" id="UP001249851"/>
    </source>
</evidence>
<dbReference type="GO" id="GO:0033617">
    <property type="term" value="P:mitochondrial respiratory chain complex IV assembly"/>
    <property type="evidence" value="ECO:0007669"/>
    <property type="project" value="InterPro"/>
</dbReference>
<feature type="transmembrane region" description="Helical" evidence="9">
    <location>
        <begin position="12"/>
        <end position="28"/>
    </location>
</feature>
<gene>
    <name evidence="10" type="ORF">P5673_023811</name>
</gene>
<dbReference type="AlphaFoldDB" id="A0AAD9UYT6"/>
<comment type="similarity">
    <text evidence="8">Belongs to the PET100 family.</text>
</comment>
<sequence>MAIGSKIELGRIVLYVFFPVAMFFYFNLPESYEDFMSQKKKGIYPEDKDCHKPPTTLEELKKAREKRLLAKQKDQQEVDA</sequence>
<evidence type="ECO:0000313" key="10">
    <source>
        <dbReference type="EMBL" id="KAK2554585.1"/>
    </source>
</evidence>
<evidence type="ECO:0000256" key="1">
    <source>
        <dbReference type="ARBA" id="ARBA00004167"/>
    </source>
</evidence>
<keyword evidence="4" id="KW-0809">Transit peptide</keyword>
<name>A0AAD9UYT6_ACRCE</name>
<keyword evidence="6" id="KW-0496">Mitochondrion</keyword>
<dbReference type="Proteomes" id="UP001249851">
    <property type="component" value="Unassembled WGS sequence"/>
</dbReference>
<evidence type="ECO:0000256" key="6">
    <source>
        <dbReference type="ARBA" id="ARBA00023128"/>
    </source>
</evidence>
<keyword evidence="7 9" id="KW-0472">Membrane</keyword>
<comment type="subcellular location">
    <subcellularLocation>
        <location evidence="1">Membrane</location>
        <topology evidence="1">Single-pass membrane protein</topology>
    </subcellularLocation>
    <subcellularLocation>
        <location evidence="2">Mitochondrion membrane</location>
    </subcellularLocation>
</comment>
<dbReference type="InterPro" id="IPR018625">
    <property type="entry name" value="Pet100"/>
</dbReference>
<protein>
    <submittedName>
        <fullName evidence="10">Protein PET100-like protein</fullName>
    </submittedName>
</protein>
<evidence type="ECO:0000256" key="4">
    <source>
        <dbReference type="ARBA" id="ARBA00022946"/>
    </source>
</evidence>
<reference evidence="10" key="2">
    <citation type="journal article" date="2023" name="Science">
        <title>Genomic signatures of disease resistance in endangered staghorn corals.</title>
        <authorList>
            <person name="Vollmer S.V."/>
            <person name="Selwyn J.D."/>
            <person name="Despard B.A."/>
            <person name="Roesel C.L."/>
        </authorList>
    </citation>
    <scope>NUCLEOTIDE SEQUENCE</scope>
    <source>
        <strain evidence="10">K2</strain>
    </source>
</reference>
<evidence type="ECO:0000256" key="2">
    <source>
        <dbReference type="ARBA" id="ARBA00004325"/>
    </source>
</evidence>
<evidence type="ECO:0000256" key="5">
    <source>
        <dbReference type="ARBA" id="ARBA00022989"/>
    </source>
</evidence>
<evidence type="ECO:0000256" key="7">
    <source>
        <dbReference type="ARBA" id="ARBA00023136"/>
    </source>
</evidence>
<keyword evidence="5 9" id="KW-1133">Transmembrane helix</keyword>
<dbReference type="GO" id="GO:0051082">
    <property type="term" value="F:unfolded protein binding"/>
    <property type="evidence" value="ECO:0007669"/>
    <property type="project" value="TreeGrafter"/>
</dbReference>
<dbReference type="EMBL" id="JARQWQ010000068">
    <property type="protein sequence ID" value="KAK2554585.1"/>
    <property type="molecule type" value="Genomic_DNA"/>
</dbReference>
<dbReference type="PANTHER" id="PTHR33968">
    <property type="entry name" value="PROTEIN PET100 HOMOLOG, MITOCHONDRIAL"/>
    <property type="match status" value="1"/>
</dbReference>
<organism evidence="10 11">
    <name type="scientific">Acropora cervicornis</name>
    <name type="common">Staghorn coral</name>
    <dbReference type="NCBI Taxonomy" id="6130"/>
    <lineage>
        <taxon>Eukaryota</taxon>
        <taxon>Metazoa</taxon>
        <taxon>Cnidaria</taxon>
        <taxon>Anthozoa</taxon>
        <taxon>Hexacorallia</taxon>
        <taxon>Scleractinia</taxon>
        <taxon>Astrocoeniina</taxon>
        <taxon>Acroporidae</taxon>
        <taxon>Acropora</taxon>
    </lineage>
</organism>
<evidence type="ECO:0000256" key="9">
    <source>
        <dbReference type="SAM" id="Phobius"/>
    </source>
</evidence>
<accession>A0AAD9UYT6</accession>
<evidence type="ECO:0000256" key="3">
    <source>
        <dbReference type="ARBA" id="ARBA00022692"/>
    </source>
</evidence>
<dbReference type="Pfam" id="PF09803">
    <property type="entry name" value="Pet100"/>
    <property type="match status" value="1"/>
</dbReference>
<proteinExistence type="inferred from homology"/>
<dbReference type="PANTHER" id="PTHR33968:SF1">
    <property type="entry name" value="PROTEIN PET100 HOMOLOG, MITOCHONDRIAL"/>
    <property type="match status" value="1"/>
</dbReference>
<keyword evidence="11" id="KW-1185">Reference proteome</keyword>
<evidence type="ECO:0000256" key="8">
    <source>
        <dbReference type="ARBA" id="ARBA00038077"/>
    </source>
</evidence>
<reference evidence="10" key="1">
    <citation type="journal article" date="2023" name="G3 (Bethesda)">
        <title>Whole genome assembly and annotation of the endangered Caribbean coral Acropora cervicornis.</title>
        <authorList>
            <person name="Selwyn J.D."/>
            <person name="Vollmer S.V."/>
        </authorList>
    </citation>
    <scope>NUCLEOTIDE SEQUENCE</scope>
    <source>
        <strain evidence="10">K2</strain>
    </source>
</reference>
<keyword evidence="3 9" id="KW-0812">Transmembrane</keyword>
<dbReference type="GO" id="GO:0005743">
    <property type="term" value="C:mitochondrial inner membrane"/>
    <property type="evidence" value="ECO:0007669"/>
    <property type="project" value="TreeGrafter"/>
</dbReference>